<reference evidence="2" key="1">
    <citation type="submission" date="2012-11" db="EMBL/GenBank/DDBJ databases">
        <title>Permanent draft genomes of Rhodopirellula europaea strain SH398 and 6C.</title>
        <authorList>
            <person name="Richter M."/>
            <person name="Richter-Heitmann T."/>
            <person name="Frank C."/>
            <person name="Harder J."/>
            <person name="Glockner F.O."/>
        </authorList>
    </citation>
    <scope>NUCLEOTIDE SEQUENCE</scope>
    <source>
        <strain evidence="2">6C</strain>
    </source>
</reference>
<dbReference type="Proteomes" id="UP000011529">
    <property type="component" value="Unassembled WGS sequence"/>
</dbReference>
<keyword evidence="3" id="KW-1185">Reference proteome</keyword>
<feature type="chain" id="PRO_5004020711" evidence="1">
    <location>
        <begin position="27"/>
        <end position="158"/>
    </location>
</feature>
<sequence length="158" mass="16093">MKFGWKDSVVAFAAVLVVAMSSDASAQSGSCGAACAAAQAVSPQVTYSAPPVHSTTSMYTSTQAAPIAVGSGCASGNCGGTVASPHPIAQPTIRYSTPVSTLTRSSYTSYAPSYQSTQGVPVSSVPASSWQGARYQTYSAPTCSGGTCSANRVYRQRR</sequence>
<organism evidence="2 3">
    <name type="scientific">Rhodopirellula europaea 6C</name>
    <dbReference type="NCBI Taxonomy" id="1263867"/>
    <lineage>
        <taxon>Bacteria</taxon>
        <taxon>Pseudomonadati</taxon>
        <taxon>Planctomycetota</taxon>
        <taxon>Planctomycetia</taxon>
        <taxon>Pirellulales</taxon>
        <taxon>Pirellulaceae</taxon>
        <taxon>Rhodopirellula</taxon>
    </lineage>
</organism>
<dbReference type="AlphaFoldDB" id="M2B2Y8"/>
<feature type="signal peptide" evidence="1">
    <location>
        <begin position="1"/>
        <end position="26"/>
    </location>
</feature>
<evidence type="ECO:0000313" key="2">
    <source>
        <dbReference type="EMBL" id="EMB16564.1"/>
    </source>
</evidence>
<evidence type="ECO:0000256" key="1">
    <source>
        <dbReference type="SAM" id="SignalP"/>
    </source>
</evidence>
<accession>M2B2Y8</accession>
<protein>
    <submittedName>
        <fullName evidence="2">Secreted protein</fullName>
    </submittedName>
</protein>
<comment type="caution">
    <text evidence="2">The sequence shown here is derived from an EMBL/GenBank/DDBJ whole genome shotgun (WGS) entry which is preliminary data.</text>
</comment>
<dbReference type="RefSeq" id="WP_008657447.1">
    <property type="nucleotide sequence ID" value="NZ_ANMO01000120.1"/>
</dbReference>
<proteinExistence type="predicted"/>
<gene>
    <name evidence="2" type="ORF">RE6C_02929</name>
</gene>
<reference evidence="2" key="2">
    <citation type="journal article" date="2013" name="Mar. Genomics">
        <title>Expression of sulfatases in Rhodopirellula baltica and the diversity of sulfatases in the genus Rhodopirellula.</title>
        <authorList>
            <person name="Wegner C.E."/>
            <person name="Richter-Heitmann T."/>
            <person name="Klindworth A."/>
            <person name="Klockow C."/>
            <person name="Richter M."/>
            <person name="Achstetter T."/>
            <person name="Glockner F.O."/>
            <person name="Harder J."/>
        </authorList>
    </citation>
    <scope>NUCLEOTIDE SEQUENCE [LARGE SCALE GENOMIC DNA]</scope>
    <source>
        <strain evidence="2">6C</strain>
    </source>
</reference>
<name>M2B2Y8_9BACT</name>
<dbReference type="EMBL" id="ANMO01000120">
    <property type="protein sequence ID" value="EMB16564.1"/>
    <property type="molecule type" value="Genomic_DNA"/>
</dbReference>
<keyword evidence="1" id="KW-0732">Signal</keyword>
<evidence type="ECO:0000313" key="3">
    <source>
        <dbReference type="Proteomes" id="UP000011529"/>
    </source>
</evidence>